<accession>A0A1I0QZX1</accession>
<evidence type="ECO:0000313" key="2">
    <source>
        <dbReference type="Proteomes" id="UP000199701"/>
    </source>
</evidence>
<dbReference type="EMBL" id="FOJI01000010">
    <property type="protein sequence ID" value="SEW33535.1"/>
    <property type="molecule type" value="Genomic_DNA"/>
</dbReference>
<dbReference type="Proteomes" id="UP000199701">
    <property type="component" value="Unassembled WGS sequence"/>
</dbReference>
<proteinExistence type="predicted"/>
<dbReference type="AlphaFoldDB" id="A0A1I0QZX1"/>
<keyword evidence="2" id="KW-1185">Reference proteome</keyword>
<evidence type="ECO:0000313" key="1">
    <source>
        <dbReference type="EMBL" id="SEW33535.1"/>
    </source>
</evidence>
<name>A0A1I0QZX1_9FIRM</name>
<reference evidence="1 2" key="1">
    <citation type="submission" date="2016-10" db="EMBL/GenBank/DDBJ databases">
        <authorList>
            <person name="de Groot N.N."/>
        </authorList>
    </citation>
    <scope>NUCLEOTIDE SEQUENCE [LARGE SCALE GENOMIC DNA]</scope>
    <source>
        <strain evidence="1 2">DSM 9179</strain>
    </source>
</reference>
<gene>
    <name evidence="1" type="ORF">SAMN05421659_110128</name>
</gene>
<organism evidence="1 2">
    <name type="scientific">[Clostridium] fimetarium</name>
    <dbReference type="NCBI Taxonomy" id="99656"/>
    <lineage>
        <taxon>Bacteria</taxon>
        <taxon>Bacillati</taxon>
        <taxon>Bacillota</taxon>
        <taxon>Clostridia</taxon>
        <taxon>Lachnospirales</taxon>
        <taxon>Lachnospiraceae</taxon>
    </lineage>
</organism>
<sequence length="43" mass="4871">MIYELTTMLLNLWGTKKAVEGILNYKNTSQSNGRLLGNVIERS</sequence>
<protein>
    <submittedName>
        <fullName evidence="1">Uncharacterized protein</fullName>
    </submittedName>
</protein>
<dbReference type="RefSeq" id="WP_278281029.1">
    <property type="nucleotide sequence ID" value="NZ_FOJI01000010.1"/>
</dbReference>